<sequence length="118" mass="13414">MDDTCNKTQEQITDLVNGRLTCNKTGLPDDFYCKGSCLLYLTDWHTFSTKWEPISSFKPTCDVVEVKCGTDSTNVSDYQTVHTQLVERPNKFDYGSHQKNTNAVPEWKSASQAERPNI</sequence>
<reference evidence="2 3" key="1">
    <citation type="journal article" date="2015" name="Genome Biol.">
        <title>Comparative genomics of Steinernema reveals deeply conserved gene regulatory networks.</title>
        <authorList>
            <person name="Dillman A.R."/>
            <person name="Macchietto M."/>
            <person name="Porter C.F."/>
            <person name="Rogers A."/>
            <person name="Williams B."/>
            <person name="Antoshechkin I."/>
            <person name="Lee M.M."/>
            <person name="Goodwin Z."/>
            <person name="Lu X."/>
            <person name="Lewis E.E."/>
            <person name="Goodrich-Blair H."/>
            <person name="Stock S.P."/>
            <person name="Adams B.J."/>
            <person name="Sternberg P.W."/>
            <person name="Mortazavi A."/>
        </authorList>
    </citation>
    <scope>NUCLEOTIDE SEQUENCE [LARGE SCALE GENOMIC DNA]</scope>
    <source>
        <strain evidence="2 3">ALL</strain>
    </source>
</reference>
<evidence type="ECO:0000313" key="3">
    <source>
        <dbReference type="Proteomes" id="UP000298663"/>
    </source>
</evidence>
<feature type="region of interest" description="Disordered" evidence="1">
    <location>
        <begin position="89"/>
        <end position="118"/>
    </location>
</feature>
<organism evidence="2 3">
    <name type="scientific">Steinernema carpocapsae</name>
    <name type="common">Entomopathogenic nematode</name>
    <dbReference type="NCBI Taxonomy" id="34508"/>
    <lineage>
        <taxon>Eukaryota</taxon>
        <taxon>Metazoa</taxon>
        <taxon>Ecdysozoa</taxon>
        <taxon>Nematoda</taxon>
        <taxon>Chromadorea</taxon>
        <taxon>Rhabditida</taxon>
        <taxon>Tylenchina</taxon>
        <taxon>Panagrolaimomorpha</taxon>
        <taxon>Strongyloidoidea</taxon>
        <taxon>Steinernematidae</taxon>
        <taxon>Steinernema</taxon>
    </lineage>
</organism>
<protein>
    <submittedName>
        <fullName evidence="2">Uncharacterized protein</fullName>
    </submittedName>
</protein>
<comment type="caution">
    <text evidence="2">The sequence shown here is derived from an EMBL/GenBank/DDBJ whole genome shotgun (WGS) entry which is preliminary data.</text>
</comment>
<dbReference type="AlphaFoldDB" id="A0A4U5P173"/>
<evidence type="ECO:0000256" key="1">
    <source>
        <dbReference type="SAM" id="MobiDB-lite"/>
    </source>
</evidence>
<proteinExistence type="predicted"/>
<evidence type="ECO:0000313" key="2">
    <source>
        <dbReference type="EMBL" id="TKR89383.1"/>
    </source>
</evidence>
<dbReference type="Proteomes" id="UP000298663">
    <property type="component" value="Unassembled WGS sequence"/>
</dbReference>
<feature type="compositionally biased region" description="Polar residues" evidence="1">
    <location>
        <begin position="97"/>
        <end position="118"/>
    </location>
</feature>
<gene>
    <name evidence="2" type="ORF">L596_013494</name>
</gene>
<keyword evidence="3" id="KW-1185">Reference proteome</keyword>
<reference evidence="2 3" key="2">
    <citation type="journal article" date="2019" name="G3 (Bethesda)">
        <title>Hybrid Assembly of the Genome of the Entomopathogenic Nematode Steinernema carpocapsae Identifies the X-Chromosome.</title>
        <authorList>
            <person name="Serra L."/>
            <person name="Macchietto M."/>
            <person name="Macias-Munoz A."/>
            <person name="McGill C.J."/>
            <person name="Rodriguez I.M."/>
            <person name="Rodriguez B."/>
            <person name="Murad R."/>
            <person name="Mortazavi A."/>
        </authorList>
    </citation>
    <scope>NUCLEOTIDE SEQUENCE [LARGE SCALE GENOMIC DNA]</scope>
    <source>
        <strain evidence="2 3">ALL</strain>
    </source>
</reference>
<name>A0A4U5P173_STECR</name>
<accession>A0A4U5P173</accession>
<dbReference type="EMBL" id="AZBU02000003">
    <property type="protein sequence ID" value="TKR89383.1"/>
    <property type="molecule type" value="Genomic_DNA"/>
</dbReference>